<dbReference type="Pfam" id="PF01408">
    <property type="entry name" value="GFO_IDH_MocA"/>
    <property type="match status" value="1"/>
</dbReference>
<dbReference type="SUPFAM" id="SSF51735">
    <property type="entry name" value="NAD(P)-binding Rossmann-fold domains"/>
    <property type="match status" value="1"/>
</dbReference>
<dbReference type="GO" id="GO:0000166">
    <property type="term" value="F:nucleotide binding"/>
    <property type="evidence" value="ECO:0007669"/>
    <property type="project" value="InterPro"/>
</dbReference>
<dbReference type="InterPro" id="IPR000683">
    <property type="entry name" value="Gfo/Idh/MocA-like_OxRdtase_N"/>
</dbReference>
<evidence type="ECO:0000313" key="3">
    <source>
        <dbReference type="Proteomes" id="UP000198855"/>
    </source>
</evidence>
<organism evidence="2 3">
    <name type="scientific">Paenibacillus catalpae</name>
    <dbReference type="NCBI Taxonomy" id="1045775"/>
    <lineage>
        <taxon>Bacteria</taxon>
        <taxon>Bacillati</taxon>
        <taxon>Bacillota</taxon>
        <taxon>Bacilli</taxon>
        <taxon>Bacillales</taxon>
        <taxon>Paenibacillaceae</taxon>
        <taxon>Paenibacillus</taxon>
    </lineage>
</organism>
<accession>A0A1I1TZQ8</accession>
<dbReference type="Gene3D" id="3.40.50.720">
    <property type="entry name" value="NAD(P)-binding Rossmann-like Domain"/>
    <property type="match status" value="1"/>
</dbReference>
<dbReference type="SUPFAM" id="SSF55347">
    <property type="entry name" value="Glyceraldehyde-3-phosphate dehydrogenase-like, C-terminal domain"/>
    <property type="match status" value="1"/>
</dbReference>
<dbReference type="Proteomes" id="UP000198855">
    <property type="component" value="Unassembled WGS sequence"/>
</dbReference>
<dbReference type="PANTHER" id="PTHR43249:SF1">
    <property type="entry name" value="D-GLUCOSIDE 3-DEHYDROGENASE"/>
    <property type="match status" value="1"/>
</dbReference>
<sequence length="369" mass="41144">MNTNQKVRVAIAGLGFGSEFIPIYQRHPQAELVAVCQRSADKLKEVADHFGIKGRYVSFDEMLKDPDIDAVHINTPIPDHAEQSIKALLAGKHVACTVPMATSIEDCHRVVEAQRVSGKHYMMMETAVYTREFLYVKELRDSGQLGRIQFMRGAHQQEMAGWPGYWEGLPPMHYATHAVSPLLALAGTEAESVLCLGSGLINEKLASRYGSPFAVESALFQLKESPVAMEVTRSLFETAREYVESFDIYGDRMSFEWQQQEHEEPVVFRGEAGAKVKVPDYAHLLPEEIRMFTTQGVYDGDNQHLSFTQGSGHGGSHPHLAHEFIASIIQNRAPFPDIFTSANWTSAGLCAHESAMQGGLKIMLPDFRY</sequence>
<evidence type="ECO:0000259" key="1">
    <source>
        <dbReference type="Pfam" id="PF01408"/>
    </source>
</evidence>
<feature type="domain" description="Gfo/Idh/MocA-like oxidoreductase N-terminal" evidence="1">
    <location>
        <begin position="7"/>
        <end position="123"/>
    </location>
</feature>
<dbReference type="STRING" id="1045775.SAMN05216378_0780"/>
<evidence type="ECO:0000313" key="2">
    <source>
        <dbReference type="EMBL" id="SFD63969.1"/>
    </source>
</evidence>
<gene>
    <name evidence="2" type="ORF">SAMN05216378_0780</name>
</gene>
<dbReference type="EMBL" id="FOMT01000001">
    <property type="protein sequence ID" value="SFD63969.1"/>
    <property type="molecule type" value="Genomic_DNA"/>
</dbReference>
<dbReference type="InterPro" id="IPR036291">
    <property type="entry name" value="NAD(P)-bd_dom_sf"/>
</dbReference>
<proteinExistence type="predicted"/>
<protein>
    <submittedName>
        <fullName evidence="2">Predicted dehydrogenase</fullName>
    </submittedName>
</protein>
<name>A0A1I1TZQ8_9BACL</name>
<dbReference type="RefSeq" id="WP_091181209.1">
    <property type="nucleotide sequence ID" value="NZ_FOMT01000001.1"/>
</dbReference>
<keyword evidence="3" id="KW-1185">Reference proteome</keyword>
<dbReference type="OrthoDB" id="9815825at2"/>
<dbReference type="PANTHER" id="PTHR43249">
    <property type="entry name" value="UDP-N-ACETYL-2-AMINO-2-DEOXY-D-GLUCURONATE OXIDASE"/>
    <property type="match status" value="1"/>
</dbReference>
<dbReference type="InterPro" id="IPR052515">
    <property type="entry name" value="Gfo/Idh/MocA_Oxidoreductase"/>
</dbReference>
<reference evidence="3" key="1">
    <citation type="submission" date="2016-10" db="EMBL/GenBank/DDBJ databases">
        <authorList>
            <person name="Varghese N."/>
            <person name="Submissions S."/>
        </authorList>
    </citation>
    <scope>NUCLEOTIDE SEQUENCE [LARGE SCALE GENOMIC DNA]</scope>
    <source>
        <strain evidence="3">CGMCC 1.10784</strain>
    </source>
</reference>
<dbReference type="AlphaFoldDB" id="A0A1I1TZQ8"/>
<dbReference type="Gene3D" id="3.30.360.10">
    <property type="entry name" value="Dihydrodipicolinate Reductase, domain 2"/>
    <property type="match status" value="1"/>
</dbReference>